<dbReference type="OrthoDB" id="689242at2759"/>
<comment type="caution">
    <text evidence="2">The sequence shown here is derived from an EMBL/GenBank/DDBJ whole genome shotgun (WGS) entry which is preliminary data.</text>
</comment>
<dbReference type="InParanoid" id="A0A2P5BBH5"/>
<proteinExistence type="predicted"/>
<feature type="region of interest" description="Disordered" evidence="1">
    <location>
        <begin position="20"/>
        <end position="40"/>
    </location>
</feature>
<accession>A0A2P5BBH5</accession>
<evidence type="ECO:0000313" key="3">
    <source>
        <dbReference type="Proteomes" id="UP000237000"/>
    </source>
</evidence>
<feature type="compositionally biased region" description="Basic residues" evidence="1">
    <location>
        <begin position="20"/>
        <end position="29"/>
    </location>
</feature>
<dbReference type="PANTHER" id="PTHR33181">
    <property type="entry name" value="OS01G0778500 PROTEIN"/>
    <property type="match status" value="1"/>
</dbReference>
<evidence type="ECO:0000313" key="2">
    <source>
        <dbReference type="EMBL" id="PON46126.1"/>
    </source>
</evidence>
<keyword evidence="3" id="KW-1185">Reference proteome</keyword>
<sequence length="114" mass="12795">MNWLRKVRRAWIAVLTRLRPRKSTGRRGSRSSSSSDHVVGGGLLKLQDDVEMCGYEDVRIMWDILSKTESNYETTSDCQPGKHKLGQAASSCALSVFFGRSIDTLPQPVPLVHY</sequence>
<dbReference type="PANTHER" id="PTHR33181:SF54">
    <property type="entry name" value="OS05G0138000 PROTEIN"/>
    <property type="match status" value="1"/>
</dbReference>
<protein>
    <submittedName>
        <fullName evidence="2">Uncharacterized protein</fullName>
    </submittedName>
</protein>
<dbReference type="EMBL" id="JXTC01000560">
    <property type="protein sequence ID" value="PON46126.1"/>
    <property type="molecule type" value="Genomic_DNA"/>
</dbReference>
<organism evidence="2 3">
    <name type="scientific">Trema orientale</name>
    <name type="common">Charcoal tree</name>
    <name type="synonym">Celtis orientalis</name>
    <dbReference type="NCBI Taxonomy" id="63057"/>
    <lineage>
        <taxon>Eukaryota</taxon>
        <taxon>Viridiplantae</taxon>
        <taxon>Streptophyta</taxon>
        <taxon>Embryophyta</taxon>
        <taxon>Tracheophyta</taxon>
        <taxon>Spermatophyta</taxon>
        <taxon>Magnoliopsida</taxon>
        <taxon>eudicotyledons</taxon>
        <taxon>Gunneridae</taxon>
        <taxon>Pentapetalae</taxon>
        <taxon>rosids</taxon>
        <taxon>fabids</taxon>
        <taxon>Rosales</taxon>
        <taxon>Cannabaceae</taxon>
        <taxon>Trema</taxon>
    </lineage>
</organism>
<dbReference type="AlphaFoldDB" id="A0A2P5BBH5"/>
<name>A0A2P5BBH5_TREOI</name>
<evidence type="ECO:0000256" key="1">
    <source>
        <dbReference type="SAM" id="MobiDB-lite"/>
    </source>
</evidence>
<reference evidence="3" key="1">
    <citation type="submission" date="2016-06" db="EMBL/GenBank/DDBJ databases">
        <title>Parallel loss of symbiosis genes in relatives of nitrogen-fixing non-legume Parasponia.</title>
        <authorList>
            <person name="Van Velzen R."/>
            <person name="Holmer R."/>
            <person name="Bu F."/>
            <person name="Rutten L."/>
            <person name="Van Zeijl A."/>
            <person name="Liu W."/>
            <person name="Santuari L."/>
            <person name="Cao Q."/>
            <person name="Sharma T."/>
            <person name="Shen D."/>
            <person name="Roswanjaya Y."/>
            <person name="Wardhani T."/>
            <person name="Kalhor M.S."/>
            <person name="Jansen J."/>
            <person name="Van den Hoogen J."/>
            <person name="Gungor B."/>
            <person name="Hartog M."/>
            <person name="Hontelez J."/>
            <person name="Verver J."/>
            <person name="Yang W.-C."/>
            <person name="Schijlen E."/>
            <person name="Repin R."/>
            <person name="Schilthuizen M."/>
            <person name="Schranz E."/>
            <person name="Heidstra R."/>
            <person name="Miyata K."/>
            <person name="Fedorova E."/>
            <person name="Kohlen W."/>
            <person name="Bisseling T."/>
            <person name="Smit S."/>
            <person name="Geurts R."/>
        </authorList>
    </citation>
    <scope>NUCLEOTIDE SEQUENCE [LARGE SCALE GENOMIC DNA]</scope>
    <source>
        <strain evidence="3">cv. RG33-2</strain>
    </source>
</reference>
<gene>
    <name evidence="2" type="ORF">TorRG33x02_326930</name>
</gene>
<dbReference type="Proteomes" id="UP000237000">
    <property type="component" value="Unassembled WGS sequence"/>
</dbReference>